<evidence type="ECO:0000256" key="1">
    <source>
        <dbReference type="SAM" id="MobiDB-lite"/>
    </source>
</evidence>
<dbReference type="Proteomes" id="UP001303473">
    <property type="component" value="Unassembled WGS sequence"/>
</dbReference>
<organism evidence="2 3">
    <name type="scientific">Diplogelasinospora grovesii</name>
    <dbReference type="NCBI Taxonomy" id="303347"/>
    <lineage>
        <taxon>Eukaryota</taxon>
        <taxon>Fungi</taxon>
        <taxon>Dikarya</taxon>
        <taxon>Ascomycota</taxon>
        <taxon>Pezizomycotina</taxon>
        <taxon>Sordariomycetes</taxon>
        <taxon>Sordariomycetidae</taxon>
        <taxon>Sordariales</taxon>
        <taxon>Diplogelasinosporaceae</taxon>
        <taxon>Diplogelasinospora</taxon>
    </lineage>
</organism>
<feature type="region of interest" description="Disordered" evidence="1">
    <location>
        <begin position="74"/>
        <end position="98"/>
    </location>
</feature>
<feature type="compositionally biased region" description="Basic and acidic residues" evidence="1">
    <location>
        <begin position="78"/>
        <end position="91"/>
    </location>
</feature>
<comment type="caution">
    <text evidence="2">The sequence shown here is derived from an EMBL/GenBank/DDBJ whole genome shotgun (WGS) entry which is preliminary data.</text>
</comment>
<keyword evidence="3" id="KW-1185">Reference proteome</keyword>
<gene>
    <name evidence="2" type="ORF">QBC46DRAFT_413079</name>
</gene>
<dbReference type="EMBL" id="MU853926">
    <property type="protein sequence ID" value="KAK3935381.1"/>
    <property type="molecule type" value="Genomic_DNA"/>
</dbReference>
<evidence type="ECO:0000313" key="2">
    <source>
        <dbReference type="EMBL" id="KAK3935381.1"/>
    </source>
</evidence>
<evidence type="ECO:0000313" key="3">
    <source>
        <dbReference type="Proteomes" id="UP001303473"/>
    </source>
</evidence>
<reference evidence="3" key="1">
    <citation type="journal article" date="2023" name="Mol. Phylogenet. Evol.">
        <title>Genome-scale phylogeny and comparative genomics of the fungal order Sordariales.</title>
        <authorList>
            <person name="Hensen N."/>
            <person name="Bonometti L."/>
            <person name="Westerberg I."/>
            <person name="Brannstrom I.O."/>
            <person name="Guillou S."/>
            <person name="Cros-Aarteil S."/>
            <person name="Calhoun S."/>
            <person name="Haridas S."/>
            <person name="Kuo A."/>
            <person name="Mondo S."/>
            <person name="Pangilinan J."/>
            <person name="Riley R."/>
            <person name="LaButti K."/>
            <person name="Andreopoulos B."/>
            <person name="Lipzen A."/>
            <person name="Chen C."/>
            <person name="Yan M."/>
            <person name="Daum C."/>
            <person name="Ng V."/>
            <person name="Clum A."/>
            <person name="Steindorff A."/>
            <person name="Ohm R.A."/>
            <person name="Martin F."/>
            <person name="Silar P."/>
            <person name="Natvig D.O."/>
            <person name="Lalanne C."/>
            <person name="Gautier V."/>
            <person name="Ament-Velasquez S.L."/>
            <person name="Kruys A."/>
            <person name="Hutchinson M.I."/>
            <person name="Powell A.J."/>
            <person name="Barry K."/>
            <person name="Miller A.N."/>
            <person name="Grigoriev I.V."/>
            <person name="Debuchy R."/>
            <person name="Gladieux P."/>
            <person name="Hiltunen Thoren M."/>
            <person name="Johannesson H."/>
        </authorList>
    </citation>
    <scope>NUCLEOTIDE SEQUENCE [LARGE SCALE GENOMIC DNA]</scope>
    <source>
        <strain evidence="3">CBS 340.73</strain>
    </source>
</reference>
<name>A0AAN6MYQ5_9PEZI</name>
<protein>
    <submittedName>
        <fullName evidence="2">Uncharacterized protein</fullName>
    </submittedName>
</protein>
<proteinExistence type="predicted"/>
<dbReference type="AlphaFoldDB" id="A0AAN6MYQ5"/>
<sequence length="212" mass="23596">MSNPLAITVNNMPSPSTVNNMSNPINVNVPYWLECYKALGVSPLANTEIIAKRTRLAFIDPGNGTVLSACKGVGPTTTEEHEHNGDTHQRVAADTPTTDTPTLAIPMHQRMENARILALNAQTHLMEFESQISPFLSAWRQKRSNPLMEELINHIDDSIQRTAAIMDRAVTNWNDLRRKSVIASHPLYRPPMEAAEKDEGGDEQDSWVNVVM</sequence>
<accession>A0AAN6MYQ5</accession>